<evidence type="ECO:0000313" key="1">
    <source>
        <dbReference type="EMBL" id="JAH20130.1"/>
    </source>
</evidence>
<organism evidence="1">
    <name type="scientific">Anguilla anguilla</name>
    <name type="common">European freshwater eel</name>
    <name type="synonym">Muraena anguilla</name>
    <dbReference type="NCBI Taxonomy" id="7936"/>
    <lineage>
        <taxon>Eukaryota</taxon>
        <taxon>Metazoa</taxon>
        <taxon>Chordata</taxon>
        <taxon>Craniata</taxon>
        <taxon>Vertebrata</taxon>
        <taxon>Euteleostomi</taxon>
        <taxon>Actinopterygii</taxon>
        <taxon>Neopterygii</taxon>
        <taxon>Teleostei</taxon>
        <taxon>Anguilliformes</taxon>
        <taxon>Anguillidae</taxon>
        <taxon>Anguilla</taxon>
    </lineage>
</organism>
<dbReference type="EMBL" id="GBXM01088447">
    <property type="protein sequence ID" value="JAH20130.1"/>
    <property type="molecule type" value="Transcribed_RNA"/>
</dbReference>
<protein>
    <submittedName>
        <fullName evidence="1">Uncharacterized protein</fullName>
    </submittedName>
</protein>
<accession>A0A0E9QV32</accession>
<proteinExistence type="predicted"/>
<sequence length="42" mass="4607">MWYTCTRSMPSANTWGALASGDKLITHLNLNIIKATSSESVH</sequence>
<reference evidence="1" key="1">
    <citation type="submission" date="2014-11" db="EMBL/GenBank/DDBJ databases">
        <authorList>
            <person name="Amaro Gonzalez C."/>
        </authorList>
    </citation>
    <scope>NUCLEOTIDE SEQUENCE</scope>
</reference>
<reference evidence="1" key="2">
    <citation type="journal article" date="2015" name="Fish Shellfish Immunol.">
        <title>Early steps in the European eel (Anguilla anguilla)-Vibrio vulnificus interaction in the gills: Role of the RtxA13 toxin.</title>
        <authorList>
            <person name="Callol A."/>
            <person name="Pajuelo D."/>
            <person name="Ebbesson L."/>
            <person name="Teles M."/>
            <person name="MacKenzie S."/>
            <person name="Amaro C."/>
        </authorList>
    </citation>
    <scope>NUCLEOTIDE SEQUENCE</scope>
</reference>
<name>A0A0E9QV32_ANGAN</name>
<dbReference type="AlphaFoldDB" id="A0A0E9QV32"/>